<feature type="domain" description="Zinc finger CHC2-type" evidence="1">
    <location>
        <begin position="7"/>
        <end position="54"/>
    </location>
</feature>
<dbReference type="EMBL" id="JAAIVB010000070">
    <property type="protein sequence ID" value="NEX63458.1"/>
    <property type="molecule type" value="Genomic_DNA"/>
</dbReference>
<sequence length="139" mass="15374">MSVDILLSNLNKVRKTGPNKWAACCPAHDDRGPSLAVRELDDGRVLLHCFAGCEPEQILAAVGLTFDALFPERLAGDSLKRERRPFNAADVLRCLSFEAVLIIQYANEIARGEPLSEKRKQRLLTAASRFQRGLEVANA</sequence>
<dbReference type="InterPro" id="IPR002694">
    <property type="entry name" value="Znf_CHC2"/>
</dbReference>
<comment type="caution">
    <text evidence="2">The sequence shown here is derived from an EMBL/GenBank/DDBJ whole genome shotgun (WGS) entry which is preliminary data.</text>
</comment>
<evidence type="ECO:0000313" key="3">
    <source>
        <dbReference type="Proteomes" id="UP000482155"/>
    </source>
</evidence>
<evidence type="ECO:0000313" key="2">
    <source>
        <dbReference type="EMBL" id="NEX63458.1"/>
    </source>
</evidence>
<organism evidence="2 3">
    <name type="scientific">Noviherbaspirillum galbum</name>
    <dbReference type="NCBI Taxonomy" id="2709383"/>
    <lineage>
        <taxon>Bacteria</taxon>
        <taxon>Pseudomonadati</taxon>
        <taxon>Pseudomonadota</taxon>
        <taxon>Betaproteobacteria</taxon>
        <taxon>Burkholderiales</taxon>
        <taxon>Oxalobacteraceae</taxon>
        <taxon>Noviherbaspirillum</taxon>
    </lineage>
</organism>
<dbReference type="SUPFAM" id="SSF57783">
    <property type="entry name" value="Zinc beta-ribbon"/>
    <property type="match status" value="1"/>
</dbReference>
<dbReference type="RefSeq" id="WP_163967358.1">
    <property type="nucleotide sequence ID" value="NZ_JAAIVB010000070.1"/>
</dbReference>
<reference evidence="2 3" key="1">
    <citation type="submission" date="2020-02" db="EMBL/GenBank/DDBJ databases">
        <authorList>
            <person name="Kim M.K."/>
        </authorList>
    </citation>
    <scope>NUCLEOTIDE SEQUENCE [LARGE SCALE GENOMIC DNA]</scope>
    <source>
        <strain evidence="2 3">17J57-3</strain>
    </source>
</reference>
<dbReference type="Gene3D" id="3.90.580.10">
    <property type="entry name" value="Zinc finger, CHC2-type domain"/>
    <property type="match status" value="1"/>
</dbReference>
<keyword evidence="3" id="KW-1185">Reference proteome</keyword>
<dbReference type="InterPro" id="IPR036977">
    <property type="entry name" value="DNA_primase_Znf_CHC2"/>
</dbReference>
<dbReference type="Proteomes" id="UP000482155">
    <property type="component" value="Unassembled WGS sequence"/>
</dbReference>
<gene>
    <name evidence="2" type="ORF">G3574_20470</name>
</gene>
<dbReference type="GO" id="GO:0006260">
    <property type="term" value="P:DNA replication"/>
    <property type="evidence" value="ECO:0007669"/>
    <property type="project" value="InterPro"/>
</dbReference>
<evidence type="ECO:0000259" key="1">
    <source>
        <dbReference type="Pfam" id="PF01807"/>
    </source>
</evidence>
<name>A0A6B3SSL5_9BURK</name>
<dbReference type="Pfam" id="PF01807">
    <property type="entry name" value="Zn_ribbon_DnaG"/>
    <property type="match status" value="1"/>
</dbReference>
<dbReference type="GO" id="GO:0003899">
    <property type="term" value="F:DNA-directed RNA polymerase activity"/>
    <property type="evidence" value="ECO:0007669"/>
    <property type="project" value="InterPro"/>
</dbReference>
<proteinExistence type="predicted"/>
<dbReference type="GO" id="GO:0008270">
    <property type="term" value="F:zinc ion binding"/>
    <property type="evidence" value="ECO:0007669"/>
    <property type="project" value="InterPro"/>
</dbReference>
<dbReference type="GO" id="GO:0003677">
    <property type="term" value="F:DNA binding"/>
    <property type="evidence" value="ECO:0007669"/>
    <property type="project" value="InterPro"/>
</dbReference>
<accession>A0A6B3SSL5</accession>
<dbReference type="AlphaFoldDB" id="A0A6B3SSL5"/>
<protein>
    <submittedName>
        <fullName evidence="2">DNA primase</fullName>
    </submittedName>
</protein>